<feature type="domain" description="N-acetyltransferase" evidence="1">
    <location>
        <begin position="3"/>
        <end position="146"/>
    </location>
</feature>
<evidence type="ECO:0000313" key="3">
    <source>
        <dbReference type="Proteomes" id="UP000229897"/>
    </source>
</evidence>
<dbReference type="Proteomes" id="UP000229897">
    <property type="component" value="Chromosome"/>
</dbReference>
<sequence length="169" mass="19361">MKIDTRLACTRDKDTIWTLYESALRAHIESIWGWDPVWQRDYFSKAYAAAASYIVELDTKLCGYIQLDIDDTGVYLRMLVLTPTVRSMGIGASLLQEILRCTHQAGRPLHLRVFRVNSAAKRFYEREGWVVEAEDEAFFTMTHPLNEFASMSGSTVALVPESFEVRMNV</sequence>
<name>A0A2D2DTD9_9BURK</name>
<evidence type="ECO:0000313" key="2">
    <source>
        <dbReference type="EMBL" id="ATQ78249.1"/>
    </source>
</evidence>
<dbReference type="RefSeq" id="WP_099881096.1">
    <property type="nucleotide sequence ID" value="NZ_CP024608.1"/>
</dbReference>
<organism evidence="2 3">
    <name type="scientific">Massilia violaceinigra</name>
    <dbReference type="NCBI Taxonomy" id="2045208"/>
    <lineage>
        <taxon>Bacteria</taxon>
        <taxon>Pseudomonadati</taxon>
        <taxon>Pseudomonadota</taxon>
        <taxon>Betaproteobacteria</taxon>
        <taxon>Burkholderiales</taxon>
        <taxon>Oxalobacteraceae</taxon>
        <taxon>Telluria group</taxon>
        <taxon>Massilia</taxon>
    </lineage>
</organism>
<proteinExistence type="predicted"/>
<dbReference type="KEGG" id="mass:CR152_29870"/>
<dbReference type="InterPro" id="IPR016181">
    <property type="entry name" value="Acyl_CoA_acyltransferase"/>
</dbReference>
<dbReference type="GO" id="GO:0016747">
    <property type="term" value="F:acyltransferase activity, transferring groups other than amino-acyl groups"/>
    <property type="evidence" value="ECO:0007669"/>
    <property type="project" value="InterPro"/>
</dbReference>
<accession>A0A2D2DTD9</accession>
<dbReference type="InterPro" id="IPR000182">
    <property type="entry name" value="GNAT_dom"/>
</dbReference>
<dbReference type="CDD" id="cd04301">
    <property type="entry name" value="NAT_SF"/>
    <property type="match status" value="1"/>
</dbReference>
<dbReference type="PROSITE" id="PS51186">
    <property type="entry name" value="GNAT"/>
    <property type="match status" value="1"/>
</dbReference>
<gene>
    <name evidence="2" type="ORF">CR152_29870</name>
</gene>
<dbReference type="AlphaFoldDB" id="A0A2D2DTD9"/>
<protein>
    <recommendedName>
        <fullName evidence="1">N-acetyltransferase domain-containing protein</fullName>
    </recommendedName>
</protein>
<dbReference type="EMBL" id="CP024608">
    <property type="protein sequence ID" value="ATQ78249.1"/>
    <property type="molecule type" value="Genomic_DNA"/>
</dbReference>
<dbReference type="Pfam" id="PF00583">
    <property type="entry name" value="Acetyltransf_1"/>
    <property type="match status" value="1"/>
</dbReference>
<reference evidence="2" key="1">
    <citation type="submission" date="2017-10" db="EMBL/GenBank/DDBJ databases">
        <title>Massilia psychrophilum sp. nov., a novel purple-pigmented bacterium isolated from Tianshan glacier, Xinjiang Municipality, China.</title>
        <authorList>
            <person name="Wang H."/>
        </authorList>
    </citation>
    <scope>NUCLEOTIDE SEQUENCE [LARGE SCALE GENOMIC DNA]</scope>
    <source>
        <strain evidence="2">B2</strain>
    </source>
</reference>
<dbReference type="SUPFAM" id="SSF55729">
    <property type="entry name" value="Acyl-CoA N-acyltransferases (Nat)"/>
    <property type="match status" value="1"/>
</dbReference>
<dbReference type="Gene3D" id="3.40.630.30">
    <property type="match status" value="1"/>
</dbReference>
<dbReference type="OrthoDB" id="7356080at2"/>
<evidence type="ECO:0000259" key="1">
    <source>
        <dbReference type="PROSITE" id="PS51186"/>
    </source>
</evidence>
<keyword evidence="3" id="KW-1185">Reference proteome</keyword>